<name>C8PE52_9BACT</name>
<keyword evidence="2" id="KW-1185">Reference proteome</keyword>
<dbReference type="Proteomes" id="UP000005709">
    <property type="component" value="Unassembled WGS sequence"/>
</dbReference>
<proteinExistence type="predicted"/>
<organism evidence="1 2">
    <name type="scientific">Campylobacter gracilis RM3268</name>
    <dbReference type="NCBI Taxonomy" id="553220"/>
    <lineage>
        <taxon>Bacteria</taxon>
        <taxon>Pseudomonadati</taxon>
        <taxon>Campylobacterota</taxon>
        <taxon>Epsilonproteobacteria</taxon>
        <taxon>Campylobacterales</taxon>
        <taxon>Campylobacteraceae</taxon>
        <taxon>Campylobacter</taxon>
    </lineage>
</organism>
<dbReference type="AlphaFoldDB" id="C8PE52"/>
<reference evidence="1 2" key="1">
    <citation type="submission" date="2009-07" db="EMBL/GenBank/DDBJ databases">
        <authorList>
            <person name="Madupu R."/>
            <person name="Sebastian Y."/>
            <person name="Durkin A.S."/>
            <person name="Torralba M."/>
            <person name="Methe B."/>
            <person name="Sutton G.G."/>
            <person name="Strausberg R.L."/>
            <person name="Nelson K.E."/>
        </authorList>
    </citation>
    <scope>NUCLEOTIDE SEQUENCE [LARGE SCALE GENOMIC DNA]</scope>
    <source>
        <strain evidence="1 2">RM3268</strain>
    </source>
</reference>
<accession>C8PE52</accession>
<gene>
    <name evidence="1" type="ORF">CAMGR0001_2402</name>
</gene>
<evidence type="ECO:0000313" key="1">
    <source>
        <dbReference type="EMBL" id="EEV18925.1"/>
    </source>
</evidence>
<sequence length="48" mass="5071">MAKAFRVIISFGAISAATCSALRTFCSFELVFSSADRLHQVSVCDGGV</sequence>
<dbReference type="EMBL" id="ACYG01000005">
    <property type="protein sequence ID" value="EEV18925.1"/>
    <property type="molecule type" value="Genomic_DNA"/>
</dbReference>
<protein>
    <submittedName>
        <fullName evidence="1">Uncharacterized protein</fullName>
    </submittedName>
</protein>
<evidence type="ECO:0000313" key="2">
    <source>
        <dbReference type="Proteomes" id="UP000005709"/>
    </source>
</evidence>
<comment type="caution">
    <text evidence="1">The sequence shown here is derived from an EMBL/GenBank/DDBJ whole genome shotgun (WGS) entry which is preliminary data.</text>
</comment>